<accession>A0A1I7WKK1</accession>
<sequence>MGQCGKDFIMPGEFLYTLTFKQSYLFPISARRINDFHIFSMIIISGLNSCVFTEILPAQTNEEKVTIKIIHLEKTFNFHTHIIGNIFL</sequence>
<reference evidence="2" key="1">
    <citation type="submission" date="2016-11" db="UniProtKB">
        <authorList>
            <consortium name="WormBaseParasite"/>
        </authorList>
    </citation>
    <scope>IDENTIFICATION</scope>
</reference>
<name>A0A1I7WKK1_HETBA</name>
<dbReference type="AlphaFoldDB" id="A0A1I7WKK1"/>
<dbReference type="WBParaSite" id="Hba_05581">
    <property type="protein sequence ID" value="Hba_05581"/>
    <property type="gene ID" value="Hba_05581"/>
</dbReference>
<organism evidence="1 2">
    <name type="scientific">Heterorhabditis bacteriophora</name>
    <name type="common">Entomopathogenic nematode worm</name>
    <dbReference type="NCBI Taxonomy" id="37862"/>
    <lineage>
        <taxon>Eukaryota</taxon>
        <taxon>Metazoa</taxon>
        <taxon>Ecdysozoa</taxon>
        <taxon>Nematoda</taxon>
        <taxon>Chromadorea</taxon>
        <taxon>Rhabditida</taxon>
        <taxon>Rhabditina</taxon>
        <taxon>Rhabditomorpha</taxon>
        <taxon>Strongyloidea</taxon>
        <taxon>Heterorhabditidae</taxon>
        <taxon>Heterorhabditis</taxon>
    </lineage>
</organism>
<evidence type="ECO:0000313" key="1">
    <source>
        <dbReference type="Proteomes" id="UP000095283"/>
    </source>
</evidence>
<dbReference type="Proteomes" id="UP000095283">
    <property type="component" value="Unplaced"/>
</dbReference>
<protein>
    <submittedName>
        <fullName evidence="2">Uncharacterized protein</fullName>
    </submittedName>
</protein>
<proteinExistence type="predicted"/>
<keyword evidence="1" id="KW-1185">Reference proteome</keyword>
<evidence type="ECO:0000313" key="2">
    <source>
        <dbReference type="WBParaSite" id="Hba_05581"/>
    </source>
</evidence>